<gene>
    <name evidence="1" type="ORF">STRATTON_271</name>
</gene>
<reference evidence="2" key="1">
    <citation type="submission" date="2016-06" db="EMBL/GenBank/DDBJ databases">
        <authorList>
            <person name="Berg J.A."/>
            <person name="Stratton M.L."/>
            <person name="Esplin I.D."/>
            <person name="Jensen G.L."/>
            <person name="Merrill B.D."/>
            <person name="Breakwell D.P."/>
            <person name="Hope S."/>
            <person name="Grose J.H."/>
        </authorList>
    </citation>
    <scope>NUCLEOTIDE SEQUENCE [LARGE SCALE GENOMIC DNA]</scope>
</reference>
<proteinExistence type="predicted"/>
<protein>
    <submittedName>
        <fullName evidence="1">Uncharacterized protein</fullName>
    </submittedName>
</protein>
<dbReference type="EMBL" id="KX397373">
    <property type="protein sequence ID" value="ANZ50696.1"/>
    <property type="molecule type" value="Genomic_DNA"/>
</dbReference>
<evidence type="ECO:0000313" key="1">
    <source>
        <dbReference type="EMBL" id="ANZ50696.1"/>
    </source>
</evidence>
<name>A0A1B2IHF1_9CAUD</name>
<accession>A0A1B2IHF1</accession>
<evidence type="ECO:0000313" key="2">
    <source>
        <dbReference type="Proteomes" id="UP000221949"/>
    </source>
</evidence>
<dbReference type="Proteomes" id="UP000221949">
    <property type="component" value="Segment"/>
</dbReference>
<organism evidence="1 2">
    <name type="scientific">Erwinia phage vB_EamM_Stratton</name>
    <dbReference type="NCBI Taxonomy" id="1883378"/>
    <lineage>
        <taxon>Viruses</taxon>
        <taxon>Duplodnaviria</taxon>
        <taxon>Heunggongvirae</taxon>
        <taxon>Uroviricota</taxon>
        <taxon>Caudoviricetes</taxon>
        <taxon>Chimalliviridae</taxon>
        <taxon>Erskinevirus</taxon>
        <taxon>Erskinevirus EaH2</taxon>
    </lineage>
</organism>
<sequence length="131" mass="15531">MQVHPNIVKQCEDPFTMMLVASKCQDKNFEEFMNNPAAVQASVLHHLERIETGKMVKDVGEEPFVVKMINHIASPEFRAIRLERDGMPNKIRDLFTRILNDRQFKHVMDREPDVYEDIKRHMEETMYVFTH</sequence>